<dbReference type="EMBL" id="HBIV01031116">
    <property type="protein sequence ID" value="CAE0670552.1"/>
    <property type="molecule type" value="Transcribed_RNA"/>
</dbReference>
<gene>
    <name evidence="2" type="ORF">LGLO00237_LOCUS22191</name>
</gene>
<feature type="compositionally biased region" description="Polar residues" evidence="1">
    <location>
        <begin position="1"/>
        <end position="12"/>
    </location>
</feature>
<sequence length="249" mass="28021">MDSGESNETKSVPNFLDQILQTEQEAREENSGLAIYKDLRVESVRQFREIPTATYKAFKSELKLHESLPKPATLAEHSFLLPPKTRGKVKELYEDNYNAGILNYAAAADVYLQVLRLIGEEKLEKEDPLVSAVRKLLITASNIPARATSTYRRIASKSALSTAGSDRESLLSNEEAKTINTTVDVAAKLRKATFPTAPRTDYRRRYQGGGFPNPLLYRRPYQPSYYPRGRRGGRGGNQHFRGGRRGGRR</sequence>
<protein>
    <submittedName>
        <fullName evidence="2">Uncharacterized protein</fullName>
    </submittedName>
</protein>
<dbReference type="AlphaFoldDB" id="A0A7S3Z3D9"/>
<feature type="region of interest" description="Disordered" evidence="1">
    <location>
        <begin position="205"/>
        <end position="249"/>
    </location>
</feature>
<name>A0A7S3Z3D9_9EUKA</name>
<feature type="region of interest" description="Disordered" evidence="1">
    <location>
        <begin position="1"/>
        <end position="23"/>
    </location>
</feature>
<evidence type="ECO:0000313" key="2">
    <source>
        <dbReference type="EMBL" id="CAE0670552.1"/>
    </source>
</evidence>
<evidence type="ECO:0000256" key="1">
    <source>
        <dbReference type="SAM" id="MobiDB-lite"/>
    </source>
</evidence>
<organism evidence="2">
    <name type="scientific">Lotharella globosa</name>
    <dbReference type="NCBI Taxonomy" id="91324"/>
    <lineage>
        <taxon>Eukaryota</taxon>
        <taxon>Sar</taxon>
        <taxon>Rhizaria</taxon>
        <taxon>Cercozoa</taxon>
        <taxon>Chlorarachniophyceae</taxon>
        <taxon>Lotharella</taxon>
    </lineage>
</organism>
<proteinExistence type="predicted"/>
<accession>A0A7S3Z3D9</accession>
<reference evidence="2" key="1">
    <citation type="submission" date="2021-01" db="EMBL/GenBank/DDBJ databases">
        <authorList>
            <person name="Corre E."/>
            <person name="Pelletier E."/>
            <person name="Niang G."/>
            <person name="Scheremetjew M."/>
            <person name="Finn R."/>
            <person name="Kale V."/>
            <person name="Holt S."/>
            <person name="Cochrane G."/>
            <person name="Meng A."/>
            <person name="Brown T."/>
            <person name="Cohen L."/>
        </authorList>
    </citation>
    <scope>NUCLEOTIDE SEQUENCE</scope>
    <source>
        <strain evidence="2">CCCM811</strain>
    </source>
</reference>